<dbReference type="Proteomes" id="UP001164803">
    <property type="component" value="Chromosome"/>
</dbReference>
<dbReference type="InterPro" id="IPR014903">
    <property type="entry name" value="DUF1796"/>
</dbReference>
<proteinExistence type="predicted"/>
<accession>A0ABY6Z5B5</accession>
<reference evidence="1" key="1">
    <citation type="submission" date="2022-08" db="EMBL/GenBank/DDBJ databases">
        <title>Alicyclobacillus dauci DSM2870, complete genome.</title>
        <authorList>
            <person name="Wang Q."/>
            <person name="Cai R."/>
            <person name="Wang Z."/>
        </authorList>
    </citation>
    <scope>NUCLEOTIDE SEQUENCE</scope>
    <source>
        <strain evidence="1">DSM 28700</strain>
    </source>
</reference>
<keyword evidence="2" id="KW-1185">Reference proteome</keyword>
<sequence>MRLKDLMGTYNAIFSLGDLCLASIQLRKNNLRPFAGVLDWMASPSLSDVNRLLRNRFAGFMEMSNLRVIGYAGTYAEDDTICVSDDAYNIVSNHDFLTNKNTISNLSGYSEVRYKLDRRIQRFLEKAATCEKILFIRTEGAFKEVLELHETLSGLVKNDFRILIINHTNVSGIVEKHWPIDKVCAIELPDKDKWNANDHYWSSILTDIHLNF</sequence>
<dbReference type="Pfam" id="PF08795">
    <property type="entry name" value="DUF1796"/>
    <property type="match status" value="1"/>
</dbReference>
<evidence type="ECO:0000313" key="2">
    <source>
        <dbReference type="Proteomes" id="UP001164803"/>
    </source>
</evidence>
<gene>
    <name evidence="1" type="ORF">NZD86_03005</name>
</gene>
<dbReference type="EMBL" id="CP104064">
    <property type="protein sequence ID" value="WAH37521.1"/>
    <property type="molecule type" value="Genomic_DNA"/>
</dbReference>
<name>A0ABY6Z5B5_9BACL</name>
<protein>
    <submittedName>
        <fullName evidence="1">Papain-like cysteine peptidase</fullName>
    </submittedName>
</protein>
<dbReference type="RefSeq" id="WP_268045015.1">
    <property type="nucleotide sequence ID" value="NZ_CP104064.1"/>
</dbReference>
<evidence type="ECO:0000313" key="1">
    <source>
        <dbReference type="EMBL" id="WAH37521.1"/>
    </source>
</evidence>
<organism evidence="1 2">
    <name type="scientific">Alicyclobacillus dauci</name>
    <dbReference type="NCBI Taxonomy" id="1475485"/>
    <lineage>
        <taxon>Bacteria</taxon>
        <taxon>Bacillati</taxon>
        <taxon>Bacillota</taxon>
        <taxon>Bacilli</taxon>
        <taxon>Bacillales</taxon>
        <taxon>Alicyclobacillaceae</taxon>
        <taxon>Alicyclobacillus</taxon>
    </lineage>
</organism>